<protein>
    <submittedName>
        <fullName evidence="2">Uncharacterized protein</fullName>
    </submittedName>
</protein>
<dbReference type="WBParaSite" id="nRc.2.0.1.t26481-RA">
    <property type="protein sequence ID" value="nRc.2.0.1.t26481-RA"/>
    <property type="gene ID" value="nRc.2.0.1.g26481"/>
</dbReference>
<dbReference type="Proteomes" id="UP000887565">
    <property type="component" value="Unplaced"/>
</dbReference>
<dbReference type="AlphaFoldDB" id="A0A915JKB0"/>
<name>A0A915JKB0_ROMCU</name>
<accession>A0A915JKB0</accession>
<keyword evidence="1" id="KW-1185">Reference proteome</keyword>
<organism evidence="1 2">
    <name type="scientific">Romanomermis culicivorax</name>
    <name type="common">Nematode worm</name>
    <dbReference type="NCBI Taxonomy" id="13658"/>
    <lineage>
        <taxon>Eukaryota</taxon>
        <taxon>Metazoa</taxon>
        <taxon>Ecdysozoa</taxon>
        <taxon>Nematoda</taxon>
        <taxon>Enoplea</taxon>
        <taxon>Dorylaimia</taxon>
        <taxon>Mermithida</taxon>
        <taxon>Mermithoidea</taxon>
        <taxon>Mermithidae</taxon>
        <taxon>Romanomermis</taxon>
    </lineage>
</organism>
<proteinExistence type="predicted"/>
<reference evidence="2" key="1">
    <citation type="submission" date="2022-11" db="UniProtKB">
        <authorList>
            <consortium name="WormBaseParasite"/>
        </authorList>
    </citation>
    <scope>IDENTIFICATION</scope>
</reference>
<evidence type="ECO:0000313" key="1">
    <source>
        <dbReference type="Proteomes" id="UP000887565"/>
    </source>
</evidence>
<sequence length="63" mass="7178">MILGHHKSWYSIHDVALSKKAGHNCVLKSEKRDTREKDYGFVNDAGLEMKDILVENSCAFQNV</sequence>
<evidence type="ECO:0000313" key="2">
    <source>
        <dbReference type="WBParaSite" id="nRc.2.0.1.t26481-RA"/>
    </source>
</evidence>